<reference evidence="3 4" key="1">
    <citation type="submission" date="2017-05" db="EMBL/GenBank/DDBJ databases">
        <title>Genome of assembly of the Bengalese finch, Lonchura striata domestica.</title>
        <authorList>
            <person name="Colquitt B.M."/>
            <person name="Brainard M.S."/>
        </authorList>
    </citation>
    <scope>NUCLEOTIDE SEQUENCE [LARGE SCALE GENOMIC DNA]</scope>
    <source>
        <strain evidence="3">White83orange57</strain>
    </source>
</reference>
<dbReference type="GO" id="GO:0000139">
    <property type="term" value="C:Golgi membrane"/>
    <property type="evidence" value="ECO:0007669"/>
    <property type="project" value="InterPro"/>
</dbReference>
<accession>A0A218U922</accession>
<dbReference type="Proteomes" id="UP000197619">
    <property type="component" value="Unassembled WGS sequence"/>
</dbReference>
<keyword evidence="2" id="KW-0472">Membrane</keyword>
<keyword evidence="4" id="KW-1185">Reference proteome</keyword>
<keyword evidence="2" id="KW-1133">Transmembrane helix</keyword>
<name>A0A218U922_9PASE</name>
<feature type="transmembrane region" description="Helical" evidence="2">
    <location>
        <begin position="149"/>
        <end position="167"/>
    </location>
</feature>
<comment type="caution">
    <text evidence="3">The sequence shown here is derived from an EMBL/GenBank/DDBJ whole genome shotgun (WGS) entry which is preliminary data.</text>
</comment>
<organism evidence="3 4">
    <name type="scientific">Lonchura striata</name>
    <name type="common">white-rumped munia</name>
    <dbReference type="NCBI Taxonomy" id="40157"/>
    <lineage>
        <taxon>Eukaryota</taxon>
        <taxon>Metazoa</taxon>
        <taxon>Chordata</taxon>
        <taxon>Craniata</taxon>
        <taxon>Vertebrata</taxon>
        <taxon>Euteleostomi</taxon>
        <taxon>Archelosauria</taxon>
        <taxon>Archosauria</taxon>
        <taxon>Dinosauria</taxon>
        <taxon>Saurischia</taxon>
        <taxon>Theropoda</taxon>
        <taxon>Coelurosauria</taxon>
        <taxon>Aves</taxon>
        <taxon>Neognathae</taxon>
        <taxon>Neoaves</taxon>
        <taxon>Telluraves</taxon>
        <taxon>Australaves</taxon>
        <taxon>Passeriformes</taxon>
        <taxon>Passeroidea</taxon>
        <taxon>Estrildidae</taxon>
        <taxon>Estrildinae</taxon>
        <taxon>Lonchura</taxon>
    </lineage>
</organism>
<gene>
    <name evidence="3" type="primary">TMEM246_0</name>
    <name evidence="3" type="ORF">RLOC_00013854</name>
</gene>
<dbReference type="EMBL" id="MUZQ01000621">
    <property type="protein sequence ID" value="OWK50091.1"/>
    <property type="molecule type" value="Genomic_DNA"/>
</dbReference>
<evidence type="ECO:0000313" key="4">
    <source>
        <dbReference type="Proteomes" id="UP000197619"/>
    </source>
</evidence>
<protein>
    <submittedName>
        <fullName evidence="3">Transmembrane protein 246</fullName>
    </submittedName>
</protein>
<proteinExistence type="predicted"/>
<keyword evidence="2 3" id="KW-0812">Transmembrane</keyword>
<dbReference type="GO" id="GO:0016757">
    <property type="term" value="F:glycosyltransferase activity"/>
    <property type="evidence" value="ECO:0007669"/>
    <property type="project" value="InterPro"/>
</dbReference>
<dbReference type="PANTHER" id="PTHR31410:SF1">
    <property type="entry name" value="POST-GPI ATTACHMENT TO PROTEINS FACTOR 4"/>
    <property type="match status" value="1"/>
</dbReference>
<feature type="transmembrane region" description="Helical" evidence="2">
    <location>
        <begin position="120"/>
        <end position="143"/>
    </location>
</feature>
<evidence type="ECO:0000313" key="3">
    <source>
        <dbReference type="EMBL" id="OWK50091.1"/>
    </source>
</evidence>
<dbReference type="AlphaFoldDB" id="A0A218U922"/>
<dbReference type="PANTHER" id="PTHR31410">
    <property type="entry name" value="TRANSMEMBRANE PROTEIN 246"/>
    <property type="match status" value="1"/>
</dbReference>
<sequence>MLLCNVESDPSSHQDVRLLSRFFPMVNCDRTGENPDPSLNRSEKEKQDYVFSLEQSLLVYNLEYILLGEDGAVPEEEIFCVLQHLFSAWFSKPYLRDILYFKLYHPKRLQHYFNRKPIRILGWLGLGLFLGPVLSCAYCWAVGRAGPSWCLVAFFALYSMVLSELVGQHYGLELCHLHPVLYNVVPDSKCCMPACFSPLPPPTGPQDTCDLCLKLLTSLIVGEKYLKLLRDEAKANSNPPPVIMRINMCSGISREEEREMEADQAVPEKEENSKPSIIPLPQRRRSYTPPEDLQSCLNLQSCLECHVREVFGPSVPEDWQQAPLQNRLKYHLLAQLAAELGHAMSNSKMHCMCCAGDVLGFHCTPVKDGTKIDELAAAELPPNLKIIWQQ</sequence>
<dbReference type="GO" id="GO:0006506">
    <property type="term" value="P:GPI anchor biosynthetic process"/>
    <property type="evidence" value="ECO:0007669"/>
    <property type="project" value="InterPro"/>
</dbReference>
<evidence type="ECO:0000256" key="1">
    <source>
        <dbReference type="SAM" id="MobiDB-lite"/>
    </source>
</evidence>
<evidence type="ECO:0000256" key="2">
    <source>
        <dbReference type="SAM" id="Phobius"/>
    </source>
</evidence>
<feature type="region of interest" description="Disordered" evidence="1">
    <location>
        <begin position="257"/>
        <end position="289"/>
    </location>
</feature>
<dbReference type="InterPro" id="IPR029675">
    <property type="entry name" value="PGAP4"/>
</dbReference>